<dbReference type="RefSeq" id="WP_310032734.1">
    <property type="nucleotide sequence ID" value="NZ_JAVDRL010000008.1"/>
</dbReference>
<protein>
    <recommendedName>
        <fullName evidence="1">DUF7662 domain-containing protein</fullName>
    </recommendedName>
</protein>
<keyword evidence="3" id="KW-1185">Reference proteome</keyword>
<sequence>MKPTKYEPLKRHLEGMFQHGEVRLSFQEIERVLGFSLPRSAYEAQPWWSNTRAGHSQAVAWLDAGWRTASLDLGAQRVSFVKADRSGVAEEGATFQHTDAEAIVLPPSALHTRALRMIDEHVAEYGGDRASACIALLDQLANDRLAAMVDWFQKASPPLTVDVVDLIREDRDSDER</sequence>
<dbReference type="EMBL" id="JAVDRL010000008">
    <property type="protein sequence ID" value="MDR6532284.1"/>
    <property type="molecule type" value="Genomic_DNA"/>
</dbReference>
<organism evidence="2 3">
    <name type="scientific">Caulobacter rhizosphaerae</name>
    <dbReference type="NCBI Taxonomy" id="2010972"/>
    <lineage>
        <taxon>Bacteria</taxon>
        <taxon>Pseudomonadati</taxon>
        <taxon>Pseudomonadota</taxon>
        <taxon>Alphaproteobacteria</taxon>
        <taxon>Caulobacterales</taxon>
        <taxon>Caulobacteraceae</taxon>
        <taxon>Caulobacter</taxon>
    </lineage>
</organism>
<evidence type="ECO:0000313" key="2">
    <source>
        <dbReference type="EMBL" id="MDR6532284.1"/>
    </source>
</evidence>
<evidence type="ECO:0000313" key="3">
    <source>
        <dbReference type="Proteomes" id="UP001262754"/>
    </source>
</evidence>
<feature type="domain" description="DUF7662" evidence="1">
    <location>
        <begin position="6"/>
        <end position="81"/>
    </location>
</feature>
<accession>A0ABU1N1H8</accession>
<name>A0ABU1N1H8_9CAUL</name>
<dbReference type="InterPro" id="IPR056079">
    <property type="entry name" value="DUF7662"/>
</dbReference>
<dbReference type="Proteomes" id="UP001262754">
    <property type="component" value="Unassembled WGS sequence"/>
</dbReference>
<comment type="caution">
    <text evidence="2">The sequence shown here is derived from an EMBL/GenBank/DDBJ whole genome shotgun (WGS) entry which is preliminary data.</text>
</comment>
<dbReference type="Pfam" id="PF24698">
    <property type="entry name" value="DUF7662"/>
    <property type="match status" value="1"/>
</dbReference>
<proteinExistence type="predicted"/>
<gene>
    <name evidence="2" type="ORF">J2800_003040</name>
</gene>
<reference evidence="2 3" key="1">
    <citation type="submission" date="2023-07" db="EMBL/GenBank/DDBJ databases">
        <title>Sorghum-associated microbial communities from plants grown in Nebraska, USA.</title>
        <authorList>
            <person name="Schachtman D."/>
        </authorList>
    </citation>
    <scope>NUCLEOTIDE SEQUENCE [LARGE SCALE GENOMIC DNA]</scope>
    <source>
        <strain evidence="2 3">DS2154</strain>
    </source>
</reference>
<evidence type="ECO:0000259" key="1">
    <source>
        <dbReference type="Pfam" id="PF24698"/>
    </source>
</evidence>